<dbReference type="RefSeq" id="WP_091338863.1">
    <property type="nucleotide sequence ID" value="NZ_FNYC01000004.1"/>
</dbReference>
<sequence>MSTHRCDRYTELGPYIAWLNKINDGEYTIVVQIADHLPECADLPFETEEQALLAADVFAHQLQQSVRGAAVGQAGL</sequence>
<dbReference type="OrthoDB" id="5959875at2"/>
<reference evidence="1 2" key="1">
    <citation type="submission" date="2016-10" db="EMBL/GenBank/DDBJ databases">
        <authorList>
            <person name="de Groot N.N."/>
        </authorList>
    </citation>
    <scope>NUCLEOTIDE SEQUENCE [LARGE SCALE GENOMIC DNA]</scope>
    <source>
        <strain evidence="1 2">DSM 26515</strain>
    </source>
</reference>
<gene>
    <name evidence="1" type="ORF">SAMN04487997_2166</name>
</gene>
<evidence type="ECO:0008006" key="3">
    <source>
        <dbReference type="Google" id="ProtNLM"/>
    </source>
</evidence>
<name>A0A1H6V9I3_9GAMM</name>
<keyword evidence="2" id="KW-1185">Reference proteome</keyword>
<dbReference type="EMBL" id="FNYC01000004">
    <property type="protein sequence ID" value="SEJ00486.1"/>
    <property type="molecule type" value="Genomic_DNA"/>
</dbReference>
<accession>A0A1H6V9I3</accession>
<organism evidence="1 2">
    <name type="scientific">Frateuria terrea</name>
    <dbReference type="NCBI Taxonomy" id="529704"/>
    <lineage>
        <taxon>Bacteria</taxon>
        <taxon>Pseudomonadati</taxon>
        <taxon>Pseudomonadota</taxon>
        <taxon>Gammaproteobacteria</taxon>
        <taxon>Lysobacterales</taxon>
        <taxon>Rhodanobacteraceae</taxon>
        <taxon>Frateuria</taxon>
    </lineage>
</organism>
<proteinExistence type="predicted"/>
<dbReference type="Proteomes" id="UP000199420">
    <property type="component" value="Unassembled WGS sequence"/>
</dbReference>
<dbReference type="AlphaFoldDB" id="A0A1H6V9I3"/>
<protein>
    <recommendedName>
        <fullName evidence="3">Antitoxin HicB</fullName>
    </recommendedName>
</protein>
<evidence type="ECO:0000313" key="1">
    <source>
        <dbReference type="EMBL" id="SEJ00486.1"/>
    </source>
</evidence>
<evidence type="ECO:0000313" key="2">
    <source>
        <dbReference type="Proteomes" id="UP000199420"/>
    </source>
</evidence>